<dbReference type="PANTHER" id="PTHR35043:SF7">
    <property type="entry name" value="TRANSCRIPTION FACTOR DOMAIN-CONTAINING PROTEIN"/>
    <property type="match status" value="1"/>
</dbReference>
<comment type="caution">
    <text evidence="1">The sequence shown here is derived from an EMBL/GenBank/DDBJ whole genome shotgun (WGS) entry which is preliminary data.</text>
</comment>
<proteinExistence type="predicted"/>
<dbReference type="EMBL" id="JANAWD010000420">
    <property type="protein sequence ID" value="KAJ3479727.1"/>
    <property type="molecule type" value="Genomic_DNA"/>
</dbReference>
<gene>
    <name evidence="1" type="ORF">NLI96_g8855</name>
</gene>
<reference evidence="1" key="1">
    <citation type="submission" date="2022-07" db="EMBL/GenBank/DDBJ databases">
        <title>Genome Sequence of Physisporinus lineatus.</title>
        <authorList>
            <person name="Buettner E."/>
        </authorList>
    </citation>
    <scope>NUCLEOTIDE SEQUENCE</scope>
    <source>
        <strain evidence="1">VT162</strain>
    </source>
</reference>
<accession>A0AAD5V1S1</accession>
<dbReference type="AlphaFoldDB" id="A0AAD5V1S1"/>
<name>A0AAD5V1S1_9APHY</name>
<dbReference type="PANTHER" id="PTHR35043">
    <property type="entry name" value="TRANSCRIPTION FACTOR DOMAIN-CONTAINING PROTEIN"/>
    <property type="match status" value="1"/>
</dbReference>
<organism evidence="1 2">
    <name type="scientific">Meripilus lineatus</name>
    <dbReference type="NCBI Taxonomy" id="2056292"/>
    <lineage>
        <taxon>Eukaryota</taxon>
        <taxon>Fungi</taxon>
        <taxon>Dikarya</taxon>
        <taxon>Basidiomycota</taxon>
        <taxon>Agaricomycotina</taxon>
        <taxon>Agaricomycetes</taxon>
        <taxon>Polyporales</taxon>
        <taxon>Meripilaceae</taxon>
        <taxon>Meripilus</taxon>
    </lineage>
</organism>
<keyword evidence="2" id="KW-1185">Reference proteome</keyword>
<dbReference type="Proteomes" id="UP001212997">
    <property type="component" value="Unassembled WGS sequence"/>
</dbReference>
<protein>
    <submittedName>
        <fullName evidence="1">Uncharacterized protein</fullName>
    </submittedName>
</protein>
<sequence>MPDLEEGWTLTHGFFSLMGGFKVHYNDTTVTGRMVFYRPNAIEDDATFAHDFTSFEALEGRLAARHPKPSDRNSPAQGLGYHILNTLESIQSKHDTFQVTLRRAEQESGISIVECIEKVKLFKRVLSNGELHYSNIRYYQLHSISAFLEAFERYTIAVALGDSGNTVDPTMIENQDGTKYSIFNRIPNPSIENLQQQSRVPRINEQVIQDKSKSDMLTKTIALFRVAWFILQLCARYHENLAITELEIFTLAFCVLNFATYALWWKKPFAVDRGYVIRWRDNDWEVITPCKGIVSRWGV</sequence>
<evidence type="ECO:0000313" key="2">
    <source>
        <dbReference type="Proteomes" id="UP001212997"/>
    </source>
</evidence>
<evidence type="ECO:0000313" key="1">
    <source>
        <dbReference type="EMBL" id="KAJ3479727.1"/>
    </source>
</evidence>